<evidence type="ECO:0008006" key="3">
    <source>
        <dbReference type="Google" id="ProtNLM"/>
    </source>
</evidence>
<evidence type="ECO:0000313" key="1">
    <source>
        <dbReference type="EMBL" id="OUR78253.1"/>
    </source>
</evidence>
<organism evidence="1 2">
    <name type="scientific">Colwellia psychrerythraea</name>
    <name type="common">Vibrio psychroerythus</name>
    <dbReference type="NCBI Taxonomy" id="28229"/>
    <lineage>
        <taxon>Bacteria</taxon>
        <taxon>Pseudomonadati</taxon>
        <taxon>Pseudomonadota</taxon>
        <taxon>Gammaproteobacteria</taxon>
        <taxon>Alteromonadales</taxon>
        <taxon>Colwelliaceae</taxon>
        <taxon>Colwellia</taxon>
    </lineage>
</organism>
<comment type="caution">
    <text evidence="1">The sequence shown here is derived from an EMBL/GenBank/DDBJ whole genome shotgun (WGS) entry which is preliminary data.</text>
</comment>
<reference evidence="2" key="1">
    <citation type="journal article" date="2017" name="Proc. Natl. Acad. Sci. U.S.A.">
        <title>Simulation of Deepwater Horizon oil plume reveals substrate specialization within a complex community of hydrocarbon degraders.</title>
        <authorList>
            <person name="Hu P."/>
            <person name="Dubinsky E.A."/>
            <person name="Probst A.J."/>
            <person name="Wang J."/>
            <person name="Sieber C.M.K."/>
            <person name="Tom L.M."/>
            <person name="Gardinali P."/>
            <person name="Banfield J.F."/>
            <person name="Atlas R.M."/>
            <person name="Andersen G.L."/>
        </authorList>
    </citation>
    <scope>NUCLEOTIDE SEQUENCE [LARGE SCALE GENOMIC DNA]</scope>
</reference>
<gene>
    <name evidence="1" type="ORF">A9Q75_14430</name>
</gene>
<dbReference type="EMBL" id="MAAF01000083">
    <property type="protein sequence ID" value="OUR78253.1"/>
    <property type="molecule type" value="Genomic_DNA"/>
</dbReference>
<proteinExistence type="predicted"/>
<evidence type="ECO:0000313" key="2">
    <source>
        <dbReference type="Proteomes" id="UP000243053"/>
    </source>
</evidence>
<protein>
    <recommendedName>
        <fullName evidence="3">Excisionase</fullName>
    </recommendedName>
</protein>
<dbReference type="Proteomes" id="UP000243053">
    <property type="component" value="Unassembled WGS sequence"/>
</dbReference>
<accession>A0A1Y5E696</accession>
<name>A0A1Y5E696_COLPS</name>
<sequence>MYPMNLVKQCRYIDISGDTKAAIDNRIAKRKWRRGQHFVVADKRRWINLIEVEQWLIQHP</sequence>
<dbReference type="AlphaFoldDB" id="A0A1Y5E696"/>